<dbReference type="Proteomes" id="UP000004935">
    <property type="component" value="Unassembled WGS sequence"/>
</dbReference>
<evidence type="ECO:0000259" key="2">
    <source>
        <dbReference type="PROSITE" id="PS51186"/>
    </source>
</evidence>
<dbReference type="InterPro" id="IPR000182">
    <property type="entry name" value="GNAT_dom"/>
</dbReference>
<organism evidence="3 4">
    <name type="scientific">Anaerostipes caccae (strain DSM 14662 / CCUG 47493 / JCM 13470 / NCIMB 13811 / L1-92)</name>
    <dbReference type="NCBI Taxonomy" id="411490"/>
    <lineage>
        <taxon>Bacteria</taxon>
        <taxon>Bacillati</taxon>
        <taxon>Bacillota</taxon>
        <taxon>Clostridia</taxon>
        <taxon>Lachnospirales</taxon>
        <taxon>Lachnospiraceae</taxon>
        <taxon>Anaerostipes</taxon>
    </lineage>
</organism>
<protein>
    <submittedName>
        <fullName evidence="3">Acetyltransferase, GNAT family</fullName>
    </submittedName>
</protein>
<dbReference type="InterPro" id="IPR016181">
    <property type="entry name" value="Acyl_CoA_acyltransferase"/>
</dbReference>
<dbReference type="Gene3D" id="3.40.630.30">
    <property type="match status" value="1"/>
</dbReference>
<reference evidence="3" key="2">
    <citation type="submission" date="2013-11" db="EMBL/GenBank/DDBJ databases">
        <title>Draft genome sequence of Anaerostipes caccae (DSM 14662).</title>
        <authorList>
            <person name="Sudarsanam P."/>
            <person name="Ley R."/>
            <person name="Guruge J."/>
            <person name="Turnbaugh P.J."/>
            <person name="Mahowald M."/>
            <person name="Liep D."/>
            <person name="Gordon J."/>
        </authorList>
    </citation>
    <scope>NUCLEOTIDE SEQUENCE</scope>
    <source>
        <strain evidence="3">DSM 14662</strain>
    </source>
</reference>
<dbReference type="GO" id="GO:0046677">
    <property type="term" value="P:response to antibiotic"/>
    <property type="evidence" value="ECO:0007669"/>
    <property type="project" value="UniProtKB-KW"/>
</dbReference>
<dbReference type="EMBL" id="ABAX03000012">
    <property type="protein sequence ID" value="EDR98233.1"/>
    <property type="molecule type" value="Genomic_DNA"/>
</dbReference>
<name>B0ME63_ANACD</name>
<dbReference type="AlphaFoldDB" id="B0ME63"/>
<gene>
    <name evidence="3" type="ORF">ANACAC_01857</name>
</gene>
<dbReference type="HOGENOM" id="CLU_013985_12_1_9"/>
<keyword evidence="4" id="KW-1185">Reference proteome</keyword>
<sequence>MYMQEEMSMLNLRTMNAEDLPVFKKWLRMPHVAKWYHEPLDWIEEVEKQDSAFCWIHHFIAEYENKPIGFCQYYACKDSDELWGGYTEMGGSYSVDYMIGELDCIRKGFGKEIVKQLIEKIRCHGDAERIVVQPEQENAASCGLLLSCGFVLNTENDIYVMTI</sequence>
<dbReference type="PROSITE" id="PS51186">
    <property type="entry name" value="GNAT"/>
    <property type="match status" value="1"/>
</dbReference>
<dbReference type="eggNOG" id="COG1670">
    <property type="taxonomic scope" value="Bacteria"/>
</dbReference>
<dbReference type="STRING" id="411490.ANACAC_01857"/>
<reference evidence="3" key="1">
    <citation type="submission" date="2007-11" db="EMBL/GenBank/DDBJ databases">
        <authorList>
            <person name="Fulton L."/>
            <person name="Clifton S."/>
            <person name="Fulton B."/>
            <person name="Xu J."/>
            <person name="Minx P."/>
            <person name="Pepin K.H."/>
            <person name="Johnson M."/>
            <person name="Thiruvilangam P."/>
            <person name="Bhonagiri V."/>
            <person name="Nash W.E."/>
            <person name="Mardis E.R."/>
            <person name="Wilson R.K."/>
        </authorList>
    </citation>
    <scope>NUCLEOTIDE SEQUENCE [LARGE SCALE GENOMIC DNA]</scope>
    <source>
        <strain evidence="3">DSM 14662</strain>
    </source>
</reference>
<accession>B0ME63</accession>
<evidence type="ECO:0000313" key="4">
    <source>
        <dbReference type="Proteomes" id="UP000004935"/>
    </source>
</evidence>
<comment type="caution">
    <text evidence="3">The sequence shown here is derived from an EMBL/GenBank/DDBJ whole genome shotgun (WGS) entry which is preliminary data.</text>
</comment>
<proteinExistence type="predicted"/>
<dbReference type="Pfam" id="PF13523">
    <property type="entry name" value="Acetyltransf_8"/>
    <property type="match status" value="1"/>
</dbReference>
<dbReference type="PANTHER" id="PTHR31438:SF1">
    <property type="entry name" value="LYSINE N-ACYLTRANSFERASE C17G9.06C-RELATED"/>
    <property type="match status" value="1"/>
</dbReference>
<dbReference type="PANTHER" id="PTHR31438">
    <property type="entry name" value="LYSINE N-ACYLTRANSFERASE C17G9.06C-RELATED"/>
    <property type="match status" value="1"/>
</dbReference>
<dbReference type="GO" id="GO:0016410">
    <property type="term" value="F:N-acyltransferase activity"/>
    <property type="evidence" value="ECO:0007669"/>
    <property type="project" value="TreeGrafter"/>
</dbReference>
<evidence type="ECO:0000313" key="3">
    <source>
        <dbReference type="EMBL" id="EDR98233.1"/>
    </source>
</evidence>
<feature type="domain" description="N-acetyltransferase" evidence="2">
    <location>
        <begin position="10"/>
        <end position="163"/>
    </location>
</feature>
<keyword evidence="1" id="KW-0046">Antibiotic resistance</keyword>
<dbReference type="SUPFAM" id="SSF55729">
    <property type="entry name" value="Acyl-CoA N-acyltransferases (Nat)"/>
    <property type="match status" value="1"/>
</dbReference>
<evidence type="ECO:0000256" key="1">
    <source>
        <dbReference type="ARBA" id="ARBA00023251"/>
    </source>
</evidence>